<proteinExistence type="predicted"/>
<gene>
    <name evidence="2" type="primary">LOC123153305</name>
</gene>
<dbReference type="OrthoDB" id="616378at2759"/>
<evidence type="ECO:0000313" key="2">
    <source>
        <dbReference type="EnsemblPlants" id="TraesCS7A02G064900.1"/>
    </source>
</evidence>
<organism evidence="2">
    <name type="scientific">Triticum aestivum</name>
    <name type="common">Wheat</name>
    <dbReference type="NCBI Taxonomy" id="4565"/>
    <lineage>
        <taxon>Eukaryota</taxon>
        <taxon>Viridiplantae</taxon>
        <taxon>Streptophyta</taxon>
        <taxon>Embryophyta</taxon>
        <taxon>Tracheophyta</taxon>
        <taxon>Spermatophyta</taxon>
        <taxon>Magnoliopsida</taxon>
        <taxon>Liliopsida</taxon>
        <taxon>Poales</taxon>
        <taxon>Poaceae</taxon>
        <taxon>BOP clade</taxon>
        <taxon>Pooideae</taxon>
        <taxon>Triticodae</taxon>
        <taxon>Triticeae</taxon>
        <taxon>Triticinae</taxon>
        <taxon>Triticum</taxon>
    </lineage>
</organism>
<dbReference type="InterPro" id="IPR005174">
    <property type="entry name" value="KIB1-4_b-propeller"/>
</dbReference>
<dbReference type="EnsemblPlants" id="TraesCS7A02G064900.1">
    <property type="protein sequence ID" value="TraesCS7A02G064900.1"/>
    <property type="gene ID" value="TraesCS7A02G064900"/>
</dbReference>
<dbReference type="RefSeq" id="XP_044428427.1">
    <property type="nucleotide sequence ID" value="XM_044572492.1"/>
</dbReference>
<dbReference type="Proteomes" id="UP000019116">
    <property type="component" value="Chromosome 7A"/>
</dbReference>
<dbReference type="Gramene" id="TraesCS7A03G0146800.1">
    <property type="protein sequence ID" value="TraesCS7A03G0146800.1.CDS"/>
    <property type="gene ID" value="TraesCS7A03G0146800"/>
</dbReference>
<reference evidence="2" key="2">
    <citation type="submission" date="2018-10" db="UniProtKB">
        <authorList>
            <consortium name="EnsemblPlants"/>
        </authorList>
    </citation>
    <scope>IDENTIFICATION</scope>
</reference>
<dbReference type="Gramene" id="TraesNOR7A03G03862090.1">
    <property type="protein sequence ID" value="TraesNOR7A03G03862090.1"/>
    <property type="gene ID" value="TraesNOR7A03G03862090"/>
</dbReference>
<dbReference type="PANTHER" id="PTHR33800">
    <property type="entry name" value="OS06G0113600 PROTEIN"/>
    <property type="match status" value="1"/>
</dbReference>
<evidence type="ECO:0000259" key="1">
    <source>
        <dbReference type="Pfam" id="PF03478"/>
    </source>
</evidence>
<dbReference type="Pfam" id="PF03478">
    <property type="entry name" value="Beta-prop_KIB1-4"/>
    <property type="match status" value="1"/>
</dbReference>
<dbReference type="STRING" id="4565.A0A3B6R8J0"/>
<dbReference type="PANTHER" id="PTHR33800:SF29">
    <property type="entry name" value="F-BOX DOMAIN-CONTAINING PROTEIN"/>
    <property type="match status" value="1"/>
</dbReference>
<dbReference type="AlphaFoldDB" id="A0A3B6R8J0"/>
<feature type="domain" description="KIB1-4 beta-propeller" evidence="1">
    <location>
        <begin position="168"/>
        <end position="380"/>
    </location>
</feature>
<name>A0A3B6R8J0_WHEAT</name>
<dbReference type="KEGG" id="taes:123153305"/>
<dbReference type="OMA" id="YHMRYLG"/>
<keyword evidence="3" id="KW-1185">Reference proteome</keyword>
<accession>A0A3B6R8J0</accession>
<protein>
    <recommendedName>
        <fullName evidence="1">KIB1-4 beta-propeller domain-containing protein</fullName>
    </recommendedName>
</protein>
<sequence length="432" mass="48914">MGKRDAAEGVDTDLVAPFWVGTQEPPETELPPPPAPAALAPREVAIIEKLSKKICHSFGSNDSDSSGRQVWADVTDSLLHLIIVLLSSFHDFLAVTSTCRSWRATVSSFLPIYHFSFPPLFVNTDLHNAHQHIGDDDTSDYPLSNTKWQLHDPAKTNLSLRSSALQQTPYHMRYLGCSYGYFIFYSFEQCFLVDVYTGTIMKPPKFRHSDNSEIYYGIFTAPLSSPNSYLLLFSRNSMFQWQLGANSWTEHPLIAERRIHQIVPFKGKMFAMDSLQKLNIISLAPQLGMSEVPVVVCGQGMVKPWLVVCGDMLLMVDLCIRVHEFCFQAYRLDLTEPAKWMKLDKLENWALFISLDTRSSTFSCMNPERWGGKSNCIYVPSGSKNSDKPWIEVELGQFVPTSSHPITYILGWKSKQLESFWVLPSLVYGVSE</sequence>
<dbReference type="GeneID" id="123153305"/>
<evidence type="ECO:0000313" key="3">
    <source>
        <dbReference type="Proteomes" id="UP000019116"/>
    </source>
</evidence>
<reference evidence="2" key="1">
    <citation type="submission" date="2018-08" db="EMBL/GenBank/DDBJ databases">
        <authorList>
            <person name="Rossello M."/>
        </authorList>
    </citation>
    <scope>NUCLEOTIDE SEQUENCE [LARGE SCALE GENOMIC DNA]</scope>
    <source>
        <strain evidence="2">cv. Chinese Spring</strain>
    </source>
</reference>
<dbReference type="Gramene" id="TraesCS7A02G064900.1">
    <property type="protein sequence ID" value="TraesCS7A02G064900.1"/>
    <property type="gene ID" value="TraesCS7A02G064900"/>
</dbReference>